<keyword evidence="1" id="KW-0812">Transmembrane</keyword>
<feature type="transmembrane region" description="Helical" evidence="1">
    <location>
        <begin position="65"/>
        <end position="83"/>
    </location>
</feature>
<comment type="caution">
    <text evidence="2">The sequence shown here is derived from an EMBL/GenBank/DDBJ whole genome shotgun (WGS) entry which is preliminary data.</text>
</comment>
<feature type="non-terminal residue" evidence="2">
    <location>
        <position position="365"/>
    </location>
</feature>
<organism evidence="2 3">
    <name type="scientific">candidate division KSB3 bacterium</name>
    <dbReference type="NCBI Taxonomy" id="2044937"/>
    <lineage>
        <taxon>Bacteria</taxon>
        <taxon>candidate division KSB3</taxon>
    </lineage>
</organism>
<keyword evidence="1" id="KW-0472">Membrane</keyword>
<proteinExistence type="predicted"/>
<dbReference type="AlphaFoldDB" id="A0A9D5JZQ4"/>
<dbReference type="Pfam" id="PF04165">
    <property type="entry name" value="DUF401"/>
    <property type="match status" value="1"/>
</dbReference>
<dbReference type="InterPro" id="IPR007294">
    <property type="entry name" value="DUF401"/>
</dbReference>
<feature type="transmembrane region" description="Helical" evidence="1">
    <location>
        <begin position="218"/>
        <end position="243"/>
    </location>
</feature>
<feature type="transmembrane region" description="Helical" evidence="1">
    <location>
        <begin position="175"/>
        <end position="197"/>
    </location>
</feature>
<evidence type="ECO:0000313" key="3">
    <source>
        <dbReference type="Proteomes" id="UP000649604"/>
    </source>
</evidence>
<evidence type="ECO:0000256" key="1">
    <source>
        <dbReference type="SAM" id="Phobius"/>
    </source>
</evidence>
<dbReference type="PANTHER" id="PTHR39556:SF1">
    <property type="entry name" value="PROTEIN, PUTATIVE-RELATED"/>
    <property type="match status" value="1"/>
</dbReference>
<feature type="transmembrane region" description="Helical" evidence="1">
    <location>
        <begin position="31"/>
        <end position="53"/>
    </location>
</feature>
<keyword evidence="1" id="KW-1133">Transmembrane helix</keyword>
<reference evidence="2" key="1">
    <citation type="submission" date="2019-11" db="EMBL/GenBank/DDBJ databases">
        <title>Microbial mats filling the niche in hypersaline microbial mats.</title>
        <authorList>
            <person name="Wong H.L."/>
            <person name="Macleod F.I."/>
            <person name="White R.A. III"/>
            <person name="Burns B.P."/>
        </authorList>
    </citation>
    <scope>NUCLEOTIDE SEQUENCE</scope>
    <source>
        <strain evidence="2">Rbin_158</strain>
    </source>
</reference>
<dbReference type="EMBL" id="WJJP01000671">
    <property type="protein sequence ID" value="MBD3327005.1"/>
    <property type="molecule type" value="Genomic_DNA"/>
</dbReference>
<feature type="transmembrane region" description="Helical" evidence="1">
    <location>
        <begin position="286"/>
        <end position="305"/>
    </location>
</feature>
<sequence length="365" mass="39566">MEVFFEIPVLFKLTGVFGLILVLIRCKQHLGTALLAGSLLLGIWCGMGLGAIARSMGSAMIQPNTILLNAIVVQILILSHSMERVGQMERLLTSFRGMIKNSKLNLVVFPALIGLLPMPGGAIFSAPMVDQLSKGHHLDGETKSMLNYWFRHVWEFAWPLYPGVLLASSMASVSVWAFISRAFPLTVISIGAGYLLLLRPLQMDDAAAKMIDDEPTQWAAFGQALIPIALVIVGAISGGTIVAGLQSRMALLAAIPTELPLVLSLSLSILYVWIVNRASGEVIRSVLWNKALVKMIYMVTAIYIFKELLVDSRAVVDVSAFLASQHIPLLLVVALLPWIVGMIAGIAVAFVGTTFPVLISLFQTM</sequence>
<dbReference type="PANTHER" id="PTHR39556">
    <property type="entry name" value="PROTEIN, PUTATIVE-RELATED"/>
    <property type="match status" value="1"/>
</dbReference>
<feature type="transmembrane region" description="Helical" evidence="1">
    <location>
        <begin position="104"/>
        <end position="124"/>
    </location>
</feature>
<dbReference type="Proteomes" id="UP000649604">
    <property type="component" value="Unassembled WGS sequence"/>
</dbReference>
<feature type="transmembrane region" description="Helical" evidence="1">
    <location>
        <begin position="6"/>
        <end position="24"/>
    </location>
</feature>
<protein>
    <submittedName>
        <fullName evidence="2">DUF401 family protein</fullName>
    </submittedName>
</protein>
<feature type="transmembrane region" description="Helical" evidence="1">
    <location>
        <begin position="249"/>
        <end position="274"/>
    </location>
</feature>
<gene>
    <name evidence="2" type="ORF">GF339_20635</name>
</gene>
<evidence type="ECO:0000313" key="2">
    <source>
        <dbReference type="EMBL" id="MBD3327005.1"/>
    </source>
</evidence>
<feature type="transmembrane region" description="Helical" evidence="1">
    <location>
        <begin position="329"/>
        <end position="362"/>
    </location>
</feature>
<name>A0A9D5JZQ4_9BACT</name>
<accession>A0A9D5JZQ4</accession>